<dbReference type="AlphaFoldDB" id="A0A660L617"/>
<comment type="caution">
    <text evidence="2">The sequence shown here is derived from an EMBL/GenBank/DDBJ whole genome shotgun (WGS) entry which is preliminary data.</text>
</comment>
<dbReference type="EMBL" id="RBIL01000001">
    <property type="protein sequence ID" value="RKQ90458.1"/>
    <property type="molecule type" value="Genomic_DNA"/>
</dbReference>
<organism evidence="2 3">
    <name type="scientific">Solirubrobacter pauli</name>
    <dbReference type="NCBI Taxonomy" id="166793"/>
    <lineage>
        <taxon>Bacteria</taxon>
        <taxon>Bacillati</taxon>
        <taxon>Actinomycetota</taxon>
        <taxon>Thermoleophilia</taxon>
        <taxon>Solirubrobacterales</taxon>
        <taxon>Solirubrobacteraceae</taxon>
        <taxon>Solirubrobacter</taxon>
    </lineage>
</organism>
<reference evidence="2 3" key="1">
    <citation type="submission" date="2018-10" db="EMBL/GenBank/DDBJ databases">
        <title>Genomic Encyclopedia of Archaeal and Bacterial Type Strains, Phase II (KMG-II): from individual species to whole genera.</title>
        <authorList>
            <person name="Goeker M."/>
        </authorList>
    </citation>
    <scope>NUCLEOTIDE SEQUENCE [LARGE SCALE GENOMIC DNA]</scope>
    <source>
        <strain evidence="2 3">DSM 14954</strain>
    </source>
</reference>
<feature type="region of interest" description="Disordered" evidence="1">
    <location>
        <begin position="138"/>
        <end position="161"/>
    </location>
</feature>
<evidence type="ECO:0000313" key="3">
    <source>
        <dbReference type="Proteomes" id="UP000278962"/>
    </source>
</evidence>
<evidence type="ECO:0000313" key="2">
    <source>
        <dbReference type="EMBL" id="RKQ90458.1"/>
    </source>
</evidence>
<name>A0A660L617_9ACTN</name>
<gene>
    <name evidence="2" type="ORF">C8N24_0261</name>
</gene>
<keyword evidence="3" id="KW-1185">Reference proteome</keyword>
<accession>A0A660L617</accession>
<evidence type="ECO:0000256" key="1">
    <source>
        <dbReference type="SAM" id="MobiDB-lite"/>
    </source>
</evidence>
<protein>
    <submittedName>
        <fullName evidence="2">Uncharacterized protein</fullName>
    </submittedName>
</protein>
<sequence>MSHRYAVLWETVADDKARPVGLVVEQDDRVVVEVRDDLCLPRSYSAPFQVLGPDLVPVQYKPSDPQYYDQVLMDLSRGFIIGKEGRVSKATNGVILGLLAKHIWPLLRKEHVGVYHEKARTYPAVAAYQKANYGCAPEPARTGEKPARTTVRAGTGSYVAA</sequence>
<dbReference type="Proteomes" id="UP000278962">
    <property type="component" value="Unassembled WGS sequence"/>
</dbReference>
<proteinExistence type="predicted"/>